<dbReference type="SUPFAM" id="SSF52047">
    <property type="entry name" value="RNI-like"/>
    <property type="match status" value="1"/>
</dbReference>
<sequence>MDHTALSSNLVLETLPKTNRPPTDQERAIIQESMSPASEKLKAVEVQISDAIAHIQALKLQIEETENKLRRLCQEEAAILETSANHRRVLSTVRNLPEDVLREICIACVDSEVNVPALFYGDTPLPYRLAQISSGMRHIALTTPLIWASMNIYMDYDCDPLDYTQVCSILASRANRWFERAGGMALTVSITDTTYSYARFQDVQADSSNILFNTLFSYSTCWKRFRFESSCRDELAFPPIIDIRRVSAALSAADLPLLESITLRCECGISMFRNSPIFSIPTLRYLTLDTQWDVWPDGAVISDRREEVSSFDEIARMLRQTKRLVFCDIALAPGSMDSLGEINLPFLEMLRVDDHTFHEAARDLSIFDLINAPILATLRIRAALLDASLANFFERSPGIRVLSISQWKVEEILADITELLCHCPSLSSLNLEPRELWDTVDQPSDANRFLRAFVEDAGAGVTCPRLQSFIYKGNISFSLQTLRQFLEAKQHGTDPLSALLPWKRVFINVGRVDDSEIEKTRDLVSQKQAAGIDIHVYT</sequence>
<organism evidence="3 4">
    <name type="scientific">Hypholoma sublateritium (strain FD-334 SS-4)</name>
    <dbReference type="NCBI Taxonomy" id="945553"/>
    <lineage>
        <taxon>Eukaryota</taxon>
        <taxon>Fungi</taxon>
        <taxon>Dikarya</taxon>
        <taxon>Basidiomycota</taxon>
        <taxon>Agaricomycotina</taxon>
        <taxon>Agaricomycetes</taxon>
        <taxon>Agaricomycetidae</taxon>
        <taxon>Agaricales</taxon>
        <taxon>Agaricineae</taxon>
        <taxon>Strophariaceae</taxon>
        <taxon>Hypholoma</taxon>
    </lineage>
</organism>
<dbReference type="AlphaFoldDB" id="A0A0D2N4Z2"/>
<keyword evidence="1" id="KW-0175">Coiled coil</keyword>
<proteinExistence type="predicted"/>
<keyword evidence="4" id="KW-1185">Reference proteome</keyword>
<feature type="region of interest" description="Disordered" evidence="2">
    <location>
        <begin position="1"/>
        <end position="22"/>
    </location>
</feature>
<evidence type="ECO:0000313" key="4">
    <source>
        <dbReference type="Proteomes" id="UP000054270"/>
    </source>
</evidence>
<evidence type="ECO:0000313" key="3">
    <source>
        <dbReference type="EMBL" id="KJA14219.1"/>
    </source>
</evidence>
<reference evidence="4" key="1">
    <citation type="submission" date="2014-04" db="EMBL/GenBank/DDBJ databases">
        <title>Evolutionary Origins and Diversification of the Mycorrhizal Mutualists.</title>
        <authorList>
            <consortium name="DOE Joint Genome Institute"/>
            <consortium name="Mycorrhizal Genomics Consortium"/>
            <person name="Kohler A."/>
            <person name="Kuo A."/>
            <person name="Nagy L.G."/>
            <person name="Floudas D."/>
            <person name="Copeland A."/>
            <person name="Barry K.W."/>
            <person name="Cichocki N."/>
            <person name="Veneault-Fourrey C."/>
            <person name="LaButti K."/>
            <person name="Lindquist E.A."/>
            <person name="Lipzen A."/>
            <person name="Lundell T."/>
            <person name="Morin E."/>
            <person name="Murat C."/>
            <person name="Riley R."/>
            <person name="Ohm R."/>
            <person name="Sun H."/>
            <person name="Tunlid A."/>
            <person name="Henrissat B."/>
            <person name="Grigoriev I.V."/>
            <person name="Hibbett D.S."/>
            <person name="Martin F."/>
        </authorList>
    </citation>
    <scope>NUCLEOTIDE SEQUENCE [LARGE SCALE GENOMIC DNA]</scope>
    <source>
        <strain evidence="4">FD-334 SS-4</strain>
    </source>
</reference>
<gene>
    <name evidence="3" type="ORF">HYPSUDRAFT_49350</name>
</gene>
<dbReference type="STRING" id="945553.A0A0D2N4Z2"/>
<evidence type="ECO:0000256" key="1">
    <source>
        <dbReference type="SAM" id="Coils"/>
    </source>
</evidence>
<dbReference type="Proteomes" id="UP000054270">
    <property type="component" value="Unassembled WGS sequence"/>
</dbReference>
<feature type="coiled-coil region" evidence="1">
    <location>
        <begin position="48"/>
        <end position="82"/>
    </location>
</feature>
<evidence type="ECO:0000256" key="2">
    <source>
        <dbReference type="SAM" id="MobiDB-lite"/>
    </source>
</evidence>
<dbReference type="EMBL" id="KN817689">
    <property type="protein sequence ID" value="KJA14219.1"/>
    <property type="molecule type" value="Genomic_DNA"/>
</dbReference>
<dbReference type="Gene3D" id="3.80.10.10">
    <property type="entry name" value="Ribonuclease Inhibitor"/>
    <property type="match status" value="1"/>
</dbReference>
<accession>A0A0D2N4Z2</accession>
<dbReference type="InterPro" id="IPR032675">
    <property type="entry name" value="LRR_dom_sf"/>
</dbReference>
<evidence type="ECO:0008006" key="5">
    <source>
        <dbReference type="Google" id="ProtNLM"/>
    </source>
</evidence>
<name>A0A0D2N4Z2_HYPSF</name>
<protein>
    <recommendedName>
        <fullName evidence="5">F-box domain-containing protein</fullName>
    </recommendedName>
</protein>
<dbReference type="OrthoDB" id="2827512at2759"/>